<evidence type="ECO:0000259" key="1">
    <source>
        <dbReference type="Pfam" id="PF16297"/>
    </source>
</evidence>
<organism evidence="2 3">
    <name type="scientific">Gouania willdenowi</name>
    <name type="common">Blunt-snouted clingfish</name>
    <name type="synonym">Lepadogaster willdenowi</name>
    <dbReference type="NCBI Taxonomy" id="441366"/>
    <lineage>
        <taxon>Eukaryota</taxon>
        <taxon>Metazoa</taxon>
        <taxon>Chordata</taxon>
        <taxon>Craniata</taxon>
        <taxon>Vertebrata</taxon>
        <taxon>Euteleostomi</taxon>
        <taxon>Actinopterygii</taxon>
        <taxon>Neopterygii</taxon>
        <taxon>Teleostei</taxon>
        <taxon>Neoteleostei</taxon>
        <taxon>Acanthomorphata</taxon>
        <taxon>Ovalentaria</taxon>
        <taxon>Blenniimorphae</taxon>
        <taxon>Blenniiformes</taxon>
        <taxon>Gobiesocoidei</taxon>
        <taxon>Gobiesocidae</taxon>
        <taxon>Gobiesocinae</taxon>
        <taxon>Gouania</taxon>
    </lineage>
</organism>
<dbReference type="Ensembl" id="ENSGWIT00000020514.1">
    <property type="protein sequence ID" value="ENSGWIP00000018625.1"/>
    <property type="gene ID" value="ENSGWIG00000010274.1"/>
</dbReference>
<dbReference type="Pfam" id="PF16297">
    <property type="entry name" value="DUF4939"/>
    <property type="match status" value="1"/>
</dbReference>
<keyword evidence="3" id="KW-1185">Reference proteome</keyword>
<feature type="domain" description="DUF4939" evidence="1">
    <location>
        <begin position="27"/>
        <end position="107"/>
    </location>
</feature>
<reference evidence="2" key="2">
    <citation type="submission" date="2025-08" db="UniProtKB">
        <authorList>
            <consortium name="Ensembl"/>
        </authorList>
    </citation>
    <scope>IDENTIFICATION</scope>
</reference>
<evidence type="ECO:0000313" key="2">
    <source>
        <dbReference type="Ensembl" id="ENSGWIP00000018625.1"/>
    </source>
</evidence>
<accession>A0A8C5E9V3</accession>
<reference evidence="2" key="1">
    <citation type="submission" date="2020-06" db="EMBL/GenBank/DDBJ databases">
        <authorList>
            <consortium name="Wellcome Sanger Institute Data Sharing"/>
        </authorList>
    </citation>
    <scope>NUCLEOTIDE SEQUENCE [LARGE SCALE GENOMIC DNA]</scope>
</reference>
<protein>
    <recommendedName>
        <fullName evidence="1">DUF4939 domain-containing protein</fullName>
    </recommendedName>
</protein>
<proteinExistence type="predicted"/>
<dbReference type="Proteomes" id="UP000694680">
    <property type="component" value="Chromosome 11"/>
</dbReference>
<dbReference type="AlphaFoldDB" id="A0A8C5E9V3"/>
<sequence>IDGKVMCFDLHKKGASDSPQPATLRTAREPYIPTPQPYSGELGSCGSFLLKCDLVFEQQHQKYASDRSRIAYVIGLLSGEAAEWATAIWNSESEILQSYQQFITEMKL</sequence>
<name>A0A8C5E9V3_GOUWI</name>
<evidence type="ECO:0000313" key="3">
    <source>
        <dbReference type="Proteomes" id="UP000694680"/>
    </source>
</evidence>
<dbReference type="InterPro" id="IPR032549">
    <property type="entry name" value="DUF4939"/>
</dbReference>
<reference evidence="2" key="3">
    <citation type="submission" date="2025-09" db="UniProtKB">
        <authorList>
            <consortium name="Ensembl"/>
        </authorList>
    </citation>
    <scope>IDENTIFICATION</scope>
</reference>